<evidence type="ECO:0000256" key="5">
    <source>
        <dbReference type="ARBA" id="ARBA00022927"/>
    </source>
</evidence>
<dbReference type="GO" id="GO:0006891">
    <property type="term" value="P:intra-Golgi vesicle-mediated transport"/>
    <property type="evidence" value="ECO:0007669"/>
    <property type="project" value="InterPro"/>
</dbReference>
<dbReference type="InterPro" id="IPR033370">
    <property type="entry name" value="COG1"/>
</dbReference>
<dbReference type="Proteomes" id="UP000826271">
    <property type="component" value="Unassembled WGS sequence"/>
</dbReference>
<reference evidence="8" key="1">
    <citation type="submission" date="2019-10" db="EMBL/GenBank/DDBJ databases">
        <authorList>
            <person name="Zhang R."/>
            <person name="Pan Y."/>
            <person name="Wang J."/>
            <person name="Ma R."/>
            <person name="Yu S."/>
        </authorList>
    </citation>
    <scope>NUCLEOTIDE SEQUENCE</scope>
    <source>
        <strain evidence="8">LA-IB0</strain>
        <tissue evidence="8">Leaf</tissue>
    </source>
</reference>
<keyword evidence="4" id="KW-0813">Transport</keyword>
<keyword evidence="5" id="KW-0653">Protein transport</keyword>
<comment type="similarity">
    <text evidence="2">Belongs to the COG1 family.</text>
</comment>
<dbReference type="GO" id="GO:0015031">
    <property type="term" value="P:protein transport"/>
    <property type="evidence" value="ECO:0007669"/>
    <property type="project" value="UniProtKB-KW"/>
</dbReference>
<evidence type="ECO:0000256" key="1">
    <source>
        <dbReference type="ARBA" id="ARBA00004395"/>
    </source>
</evidence>
<dbReference type="EMBL" id="WHWC01000002">
    <property type="protein sequence ID" value="KAG8389585.1"/>
    <property type="molecule type" value="Genomic_DNA"/>
</dbReference>
<organism evidence="8 9">
    <name type="scientific">Buddleja alternifolia</name>
    <dbReference type="NCBI Taxonomy" id="168488"/>
    <lineage>
        <taxon>Eukaryota</taxon>
        <taxon>Viridiplantae</taxon>
        <taxon>Streptophyta</taxon>
        <taxon>Embryophyta</taxon>
        <taxon>Tracheophyta</taxon>
        <taxon>Spermatophyta</taxon>
        <taxon>Magnoliopsida</taxon>
        <taxon>eudicotyledons</taxon>
        <taxon>Gunneridae</taxon>
        <taxon>Pentapetalae</taxon>
        <taxon>asterids</taxon>
        <taxon>lamiids</taxon>
        <taxon>Lamiales</taxon>
        <taxon>Scrophulariaceae</taxon>
        <taxon>Buddlejeae</taxon>
        <taxon>Buddleja</taxon>
    </lineage>
</organism>
<dbReference type="GO" id="GO:0017119">
    <property type="term" value="C:Golgi transport complex"/>
    <property type="evidence" value="ECO:0007669"/>
    <property type="project" value="InterPro"/>
</dbReference>
<evidence type="ECO:0000313" key="8">
    <source>
        <dbReference type="EMBL" id="KAG8389585.1"/>
    </source>
</evidence>
<dbReference type="PROSITE" id="PS51257">
    <property type="entry name" value="PROKAR_LIPOPROTEIN"/>
    <property type="match status" value="1"/>
</dbReference>
<dbReference type="GO" id="GO:0000139">
    <property type="term" value="C:Golgi membrane"/>
    <property type="evidence" value="ECO:0007669"/>
    <property type="project" value="UniProtKB-SubCell"/>
</dbReference>
<proteinExistence type="inferred from homology"/>
<comment type="caution">
    <text evidence="8">The sequence shown here is derived from an EMBL/GenBank/DDBJ whole genome shotgun (WGS) entry which is preliminary data.</text>
</comment>
<sequence length="215" mass="23188">MAAIKNLSNKLFFSKLTSTIMPSSSLFPAVFISCRGIASKLFVGGAPLCAKVIGIYGDLLSAEEVHGSQLSEKGVLQVLFDLKFAADILSGVILVIFFHASTLKKLPTNSESNMMRCSIVPRFKYLPITAPALSVRSAARASVSTSMDDVYSRNSWKSYTNDEISRNSDVDENSSLGVAAPFLKSFMQAGSRFGESTLRLGSMLTDGEVGRFGDM</sequence>
<dbReference type="PANTHER" id="PTHR31658:SF0">
    <property type="entry name" value="CONSERVED OLIGOMERIC GOLGI COMPLEX SUBUNIT 1"/>
    <property type="match status" value="1"/>
</dbReference>
<gene>
    <name evidence="8" type="ORF">BUALT_Bualt02G0244400</name>
</gene>
<keyword evidence="6" id="KW-0333">Golgi apparatus</keyword>
<accession>A0AAV6Y773</accession>
<evidence type="ECO:0000256" key="3">
    <source>
        <dbReference type="ARBA" id="ARBA00020978"/>
    </source>
</evidence>
<protein>
    <recommendedName>
        <fullName evidence="3">Conserved oligomeric Golgi complex subunit 1</fullName>
    </recommendedName>
</protein>
<keyword evidence="9" id="KW-1185">Reference proteome</keyword>
<evidence type="ECO:0000256" key="4">
    <source>
        <dbReference type="ARBA" id="ARBA00022448"/>
    </source>
</evidence>
<evidence type="ECO:0000313" key="9">
    <source>
        <dbReference type="Proteomes" id="UP000826271"/>
    </source>
</evidence>
<evidence type="ECO:0000256" key="6">
    <source>
        <dbReference type="ARBA" id="ARBA00023034"/>
    </source>
</evidence>
<dbReference type="PANTHER" id="PTHR31658">
    <property type="entry name" value="CONSERVED OLIGOMERIC GOLGI COMPLEX SUBUNIT 1"/>
    <property type="match status" value="1"/>
</dbReference>
<evidence type="ECO:0000256" key="7">
    <source>
        <dbReference type="ARBA" id="ARBA00023136"/>
    </source>
</evidence>
<comment type="subcellular location">
    <subcellularLocation>
        <location evidence="1">Golgi apparatus membrane</location>
        <topology evidence="1">Peripheral membrane protein</topology>
    </subcellularLocation>
</comment>
<name>A0AAV6Y773_9LAMI</name>
<evidence type="ECO:0000256" key="2">
    <source>
        <dbReference type="ARBA" id="ARBA00006653"/>
    </source>
</evidence>
<keyword evidence="7" id="KW-0472">Membrane</keyword>
<dbReference type="AlphaFoldDB" id="A0AAV6Y773"/>